<dbReference type="Proteomes" id="UP001386955">
    <property type="component" value="Unassembled WGS sequence"/>
</dbReference>
<proteinExistence type="predicted"/>
<evidence type="ECO:0000313" key="1">
    <source>
        <dbReference type="EMBL" id="KAK7411420.1"/>
    </source>
</evidence>
<reference evidence="1 2" key="1">
    <citation type="submission" date="2024-01" db="EMBL/GenBank/DDBJ databases">
        <title>The genomes of 5 underutilized Papilionoideae crops provide insights into root nodulation and disease resistanc.</title>
        <authorList>
            <person name="Jiang F."/>
        </authorList>
    </citation>
    <scope>NUCLEOTIDE SEQUENCE [LARGE SCALE GENOMIC DNA]</scope>
    <source>
        <strain evidence="1">DUOXIRENSHENG_FW03</strain>
        <tissue evidence="1">Leaves</tissue>
    </source>
</reference>
<protein>
    <submittedName>
        <fullName evidence="1">Uncharacterized protein</fullName>
    </submittedName>
</protein>
<organism evidence="1 2">
    <name type="scientific">Psophocarpus tetragonolobus</name>
    <name type="common">Winged bean</name>
    <name type="synonym">Dolichos tetragonolobus</name>
    <dbReference type="NCBI Taxonomy" id="3891"/>
    <lineage>
        <taxon>Eukaryota</taxon>
        <taxon>Viridiplantae</taxon>
        <taxon>Streptophyta</taxon>
        <taxon>Embryophyta</taxon>
        <taxon>Tracheophyta</taxon>
        <taxon>Spermatophyta</taxon>
        <taxon>Magnoliopsida</taxon>
        <taxon>eudicotyledons</taxon>
        <taxon>Gunneridae</taxon>
        <taxon>Pentapetalae</taxon>
        <taxon>rosids</taxon>
        <taxon>fabids</taxon>
        <taxon>Fabales</taxon>
        <taxon>Fabaceae</taxon>
        <taxon>Papilionoideae</taxon>
        <taxon>50 kb inversion clade</taxon>
        <taxon>NPAAA clade</taxon>
        <taxon>indigoferoid/millettioid clade</taxon>
        <taxon>Phaseoleae</taxon>
        <taxon>Psophocarpus</taxon>
    </lineage>
</organism>
<keyword evidence="2" id="KW-1185">Reference proteome</keyword>
<sequence>MKKMKGSWTQRSGRNLFDKVSFLCEGKNLINIYVCEGLLGVEKKRVAIAQFLLKAFQCFASSDRQWERNSRAKKAPKKDREVVNAIVQVFEKIAENGEEEKLLWDQFAIFQTKKGMYATLIAQMDAITMDSID</sequence>
<dbReference type="AlphaFoldDB" id="A0AAN9XV28"/>
<dbReference type="EMBL" id="JAYMYS010000001">
    <property type="protein sequence ID" value="KAK7411420.1"/>
    <property type="molecule type" value="Genomic_DNA"/>
</dbReference>
<gene>
    <name evidence="1" type="ORF">VNO78_02853</name>
</gene>
<comment type="caution">
    <text evidence="1">The sequence shown here is derived from an EMBL/GenBank/DDBJ whole genome shotgun (WGS) entry which is preliminary data.</text>
</comment>
<name>A0AAN9XV28_PSOTE</name>
<accession>A0AAN9XV28</accession>
<evidence type="ECO:0000313" key="2">
    <source>
        <dbReference type="Proteomes" id="UP001386955"/>
    </source>
</evidence>